<protein>
    <submittedName>
        <fullName evidence="8">Cytochrome P450 superfamily</fullName>
    </submittedName>
</protein>
<comment type="similarity">
    <text evidence="1">Belongs to the cytochrome P450 family.</text>
</comment>
<evidence type="ECO:0000313" key="9">
    <source>
        <dbReference type="Proteomes" id="UP000320055"/>
    </source>
</evidence>
<dbReference type="Gene3D" id="1.10.630.10">
    <property type="entry name" value="Cytochrome P450"/>
    <property type="match status" value="1"/>
</dbReference>
<dbReference type="PRINTS" id="PR00385">
    <property type="entry name" value="P450"/>
</dbReference>
<dbReference type="GO" id="GO:0016705">
    <property type="term" value="F:oxidoreductase activity, acting on paired donors, with incorporation or reduction of molecular oxygen"/>
    <property type="evidence" value="ECO:0007669"/>
    <property type="project" value="InterPro"/>
</dbReference>
<accession>A0A563VLS4</accession>
<keyword evidence="6" id="KW-0503">Monooxygenase</keyword>
<evidence type="ECO:0000256" key="5">
    <source>
        <dbReference type="ARBA" id="ARBA00023004"/>
    </source>
</evidence>
<gene>
    <name evidence="8" type="ORF">H1P_1470017</name>
</gene>
<dbReference type="InterPro" id="IPR036396">
    <property type="entry name" value="Cyt_P450_sf"/>
</dbReference>
<keyword evidence="4" id="KW-0560">Oxidoreductase</keyword>
<dbReference type="Proteomes" id="UP000320055">
    <property type="component" value="Unassembled WGS sequence"/>
</dbReference>
<reference evidence="8 9" key="1">
    <citation type="submission" date="2019-01" db="EMBL/GenBank/DDBJ databases">
        <authorList>
            <person name="Brito A."/>
        </authorList>
    </citation>
    <scope>NUCLEOTIDE SEQUENCE [LARGE SCALE GENOMIC DNA]</scope>
    <source>
        <strain evidence="8">1</strain>
    </source>
</reference>
<dbReference type="InterPro" id="IPR001128">
    <property type="entry name" value="Cyt_P450"/>
</dbReference>
<keyword evidence="9" id="KW-1185">Reference proteome</keyword>
<dbReference type="RefSeq" id="WP_144870387.1">
    <property type="nucleotide sequence ID" value="NZ_LR213898.1"/>
</dbReference>
<dbReference type="PANTHER" id="PTHR24291">
    <property type="entry name" value="CYTOCHROME P450 FAMILY 4"/>
    <property type="match status" value="1"/>
</dbReference>
<feature type="binding site" description="axial binding residue" evidence="7">
    <location>
        <position position="394"/>
    </location>
    <ligand>
        <name>heme</name>
        <dbReference type="ChEBI" id="CHEBI:30413"/>
    </ligand>
    <ligandPart>
        <name>Fe</name>
        <dbReference type="ChEBI" id="CHEBI:18248"/>
    </ligandPart>
</feature>
<dbReference type="SUPFAM" id="SSF48264">
    <property type="entry name" value="Cytochrome P450"/>
    <property type="match status" value="1"/>
</dbReference>
<dbReference type="InterPro" id="IPR002401">
    <property type="entry name" value="Cyt_P450_E_grp-I"/>
</dbReference>
<evidence type="ECO:0000256" key="3">
    <source>
        <dbReference type="ARBA" id="ARBA00022723"/>
    </source>
</evidence>
<dbReference type="PANTHER" id="PTHR24291:SF50">
    <property type="entry name" value="BIFUNCTIONAL ALBAFLAVENONE MONOOXYGENASE_TERPENE SYNTHASE"/>
    <property type="match status" value="1"/>
</dbReference>
<dbReference type="GO" id="GO:0005506">
    <property type="term" value="F:iron ion binding"/>
    <property type="evidence" value="ECO:0007669"/>
    <property type="project" value="InterPro"/>
</dbReference>
<comment type="cofactor">
    <cofactor evidence="7">
        <name>heme</name>
        <dbReference type="ChEBI" id="CHEBI:30413"/>
    </cofactor>
</comment>
<sequence>MNLPPGPKSPYFWQLLQILFNPTDSLDKWSKKYGDTLKLGGNKKPYTVSFSSPDAIQAILTASPEAIGSVQKSELVKTLLGDSSLIFLPEQEHQRQRKLILPSFHKESLENCGREIVNVTKNTMLNLTSGDSFEVRSTMKKISLKVILYSIFGTKDSFNDEQISQTIIKIFNRFDSPQLACYLLTARFIPIFLNIEIGVWKTFKQLQQKLDILIEAEIIKQRESPKSFEKNLLSLLLLAKNENKQSLTEREIRDAIMTLIFAGFETAAAAMSWMLYWVHYIPEVREKLLDELVFPSDNIEPMAVVRLPYLGAICNETLRITPPALSAFSRTVKQKIKIGKYDLEPNTKIDVSIYLAHRRKSVYPEPNKFNPERFLQNQFSPYEYLPFGGGQCRCLGASLAQFEMKIVLATIMTNFELQIVKPKPLKPKRHGIVMIPPQLSMKITQKK</sequence>
<dbReference type="GO" id="GO:0004497">
    <property type="term" value="F:monooxygenase activity"/>
    <property type="evidence" value="ECO:0007669"/>
    <property type="project" value="UniProtKB-KW"/>
</dbReference>
<name>A0A563VLS4_9CYAN</name>
<proteinExistence type="inferred from homology"/>
<dbReference type="EMBL" id="CAACVJ010000054">
    <property type="protein sequence ID" value="VEP12400.1"/>
    <property type="molecule type" value="Genomic_DNA"/>
</dbReference>
<evidence type="ECO:0000313" key="8">
    <source>
        <dbReference type="EMBL" id="VEP12400.1"/>
    </source>
</evidence>
<dbReference type="CDD" id="cd11053">
    <property type="entry name" value="CYP110-like"/>
    <property type="match status" value="1"/>
</dbReference>
<evidence type="ECO:0000256" key="1">
    <source>
        <dbReference type="ARBA" id="ARBA00010617"/>
    </source>
</evidence>
<evidence type="ECO:0000256" key="6">
    <source>
        <dbReference type="ARBA" id="ARBA00023033"/>
    </source>
</evidence>
<dbReference type="PRINTS" id="PR00463">
    <property type="entry name" value="EP450I"/>
</dbReference>
<dbReference type="AlphaFoldDB" id="A0A563VLS4"/>
<keyword evidence="3 7" id="KW-0479">Metal-binding</keyword>
<dbReference type="GO" id="GO:0020037">
    <property type="term" value="F:heme binding"/>
    <property type="evidence" value="ECO:0007669"/>
    <property type="project" value="InterPro"/>
</dbReference>
<organism evidence="8 9">
    <name type="scientific">Hyella patelloides LEGE 07179</name>
    <dbReference type="NCBI Taxonomy" id="945734"/>
    <lineage>
        <taxon>Bacteria</taxon>
        <taxon>Bacillati</taxon>
        <taxon>Cyanobacteriota</taxon>
        <taxon>Cyanophyceae</taxon>
        <taxon>Pleurocapsales</taxon>
        <taxon>Hyellaceae</taxon>
        <taxon>Hyella</taxon>
    </lineage>
</organism>
<evidence type="ECO:0000256" key="4">
    <source>
        <dbReference type="ARBA" id="ARBA00023002"/>
    </source>
</evidence>
<evidence type="ECO:0000256" key="2">
    <source>
        <dbReference type="ARBA" id="ARBA00022617"/>
    </source>
</evidence>
<keyword evidence="2 7" id="KW-0349">Heme</keyword>
<dbReference type="Pfam" id="PF00067">
    <property type="entry name" value="p450"/>
    <property type="match status" value="1"/>
</dbReference>
<dbReference type="InterPro" id="IPR050196">
    <property type="entry name" value="Cytochrome_P450_Monoox"/>
</dbReference>
<dbReference type="OrthoDB" id="446280at2"/>
<evidence type="ECO:0000256" key="7">
    <source>
        <dbReference type="PIRSR" id="PIRSR602401-1"/>
    </source>
</evidence>
<keyword evidence="5 7" id="KW-0408">Iron</keyword>